<organism evidence="1 2">
    <name type="scientific">Drosophila navojoa</name>
    <name type="common">Fruit fly</name>
    <dbReference type="NCBI Taxonomy" id="7232"/>
    <lineage>
        <taxon>Eukaryota</taxon>
        <taxon>Metazoa</taxon>
        <taxon>Ecdysozoa</taxon>
        <taxon>Arthropoda</taxon>
        <taxon>Hexapoda</taxon>
        <taxon>Insecta</taxon>
        <taxon>Pterygota</taxon>
        <taxon>Neoptera</taxon>
        <taxon>Endopterygota</taxon>
        <taxon>Diptera</taxon>
        <taxon>Brachycera</taxon>
        <taxon>Muscomorpha</taxon>
        <taxon>Ephydroidea</taxon>
        <taxon>Drosophilidae</taxon>
        <taxon>Drosophila</taxon>
    </lineage>
</organism>
<comment type="caution">
    <text evidence="1">The sequence shown here is derived from an EMBL/GenBank/DDBJ whole genome shotgun (WGS) entry which is preliminary data.</text>
</comment>
<protein>
    <submittedName>
        <fullName evidence="1">Uncharacterized protein</fullName>
    </submittedName>
</protein>
<evidence type="ECO:0000313" key="2">
    <source>
        <dbReference type="Proteomes" id="UP000295192"/>
    </source>
</evidence>
<proteinExistence type="predicted"/>
<keyword evidence="2" id="KW-1185">Reference proteome</keyword>
<gene>
    <name evidence="1" type="ORF">AWZ03_012683</name>
</gene>
<reference evidence="1 2" key="1">
    <citation type="journal article" date="2019" name="J. Hered.">
        <title>An Improved Genome Assembly for Drosophila navojoa, the Basal Species in the mojavensis Cluster.</title>
        <authorList>
            <person name="Vanderlinde T."/>
            <person name="Dupim E.G."/>
            <person name="Nazario-Yepiz N.O."/>
            <person name="Carvalho A.B."/>
        </authorList>
    </citation>
    <scope>NUCLEOTIDE SEQUENCE [LARGE SCALE GENOMIC DNA]</scope>
    <source>
        <strain evidence="1">Navoj_Jal97</strain>
        <tissue evidence="1">Whole organism</tissue>
    </source>
</reference>
<dbReference type="Proteomes" id="UP000295192">
    <property type="component" value="Unassembled WGS sequence"/>
</dbReference>
<dbReference type="AlphaFoldDB" id="A0A484AWX2"/>
<dbReference type="EMBL" id="LSRL02000459">
    <property type="protein sequence ID" value="TDG40893.1"/>
    <property type="molecule type" value="Genomic_DNA"/>
</dbReference>
<sequence length="103" mass="10836">MAALRQMLAGAVKWRAQLAVTGGGVGGGGSSSGGWSRGFGVCMRFLWLPAAAGALITPTAGRQRQQHQHQHQLISLNPFSVPNILAAQPRLSEPQPPDRALLT</sequence>
<evidence type="ECO:0000313" key="1">
    <source>
        <dbReference type="EMBL" id="TDG40893.1"/>
    </source>
</evidence>
<name>A0A484AWX2_DRONA</name>
<accession>A0A484AWX2</accession>